<keyword evidence="3 8" id="KW-0812">Transmembrane</keyword>
<dbReference type="EMBL" id="CAUOFW020008173">
    <property type="protein sequence ID" value="CAK9181907.1"/>
    <property type="molecule type" value="Genomic_DNA"/>
</dbReference>
<protein>
    <submittedName>
        <fullName evidence="9">Uncharacterized protein</fullName>
    </submittedName>
</protein>
<evidence type="ECO:0000256" key="5">
    <source>
        <dbReference type="ARBA" id="ARBA00022989"/>
    </source>
</evidence>
<dbReference type="InterPro" id="IPR004326">
    <property type="entry name" value="Mlo"/>
</dbReference>
<proteinExistence type="inferred from homology"/>
<dbReference type="Pfam" id="PF03094">
    <property type="entry name" value="Mlo"/>
    <property type="match status" value="1"/>
</dbReference>
<evidence type="ECO:0000256" key="2">
    <source>
        <dbReference type="ARBA" id="ARBA00006574"/>
    </source>
</evidence>
<organism evidence="9 10">
    <name type="scientific">Ilex paraguariensis</name>
    <name type="common">yerba mate</name>
    <dbReference type="NCBI Taxonomy" id="185542"/>
    <lineage>
        <taxon>Eukaryota</taxon>
        <taxon>Viridiplantae</taxon>
        <taxon>Streptophyta</taxon>
        <taxon>Embryophyta</taxon>
        <taxon>Tracheophyta</taxon>
        <taxon>Spermatophyta</taxon>
        <taxon>Magnoliopsida</taxon>
        <taxon>eudicotyledons</taxon>
        <taxon>Gunneridae</taxon>
        <taxon>Pentapetalae</taxon>
        <taxon>asterids</taxon>
        <taxon>campanulids</taxon>
        <taxon>Aquifoliales</taxon>
        <taxon>Aquifoliaceae</taxon>
        <taxon>Ilex</taxon>
    </lineage>
</organism>
<dbReference type="Proteomes" id="UP001642360">
    <property type="component" value="Unassembled WGS sequence"/>
</dbReference>
<evidence type="ECO:0000256" key="8">
    <source>
        <dbReference type="SAM" id="Phobius"/>
    </source>
</evidence>
<comment type="caution">
    <text evidence="9">The sequence shown here is derived from an EMBL/GenBank/DDBJ whole genome shotgun (WGS) entry which is preliminary data.</text>
</comment>
<dbReference type="PANTHER" id="PTHR31942:SF54">
    <property type="entry name" value="MLO-LIKE PROTEIN 13"/>
    <property type="match status" value="1"/>
</dbReference>
<dbReference type="PANTHER" id="PTHR31942">
    <property type="entry name" value="MLO-LIKE PROTEIN 1"/>
    <property type="match status" value="1"/>
</dbReference>
<feature type="transmembrane region" description="Helical" evidence="8">
    <location>
        <begin position="12"/>
        <end position="32"/>
    </location>
</feature>
<keyword evidence="6 8" id="KW-0472">Membrane</keyword>
<evidence type="ECO:0000256" key="1">
    <source>
        <dbReference type="ARBA" id="ARBA00004141"/>
    </source>
</evidence>
<evidence type="ECO:0000256" key="7">
    <source>
        <dbReference type="ARBA" id="ARBA00023265"/>
    </source>
</evidence>
<keyword evidence="4" id="KW-0611">Plant defense</keyword>
<evidence type="ECO:0000313" key="9">
    <source>
        <dbReference type="EMBL" id="CAK9181907.1"/>
    </source>
</evidence>
<keyword evidence="7" id="KW-0568">Pathogenesis-related protein</keyword>
<dbReference type="GO" id="GO:0016020">
    <property type="term" value="C:membrane"/>
    <property type="evidence" value="ECO:0007669"/>
    <property type="project" value="UniProtKB-SubCell"/>
</dbReference>
<evidence type="ECO:0000313" key="10">
    <source>
        <dbReference type="Proteomes" id="UP001642360"/>
    </source>
</evidence>
<accession>A0ABC8ULF4</accession>
<evidence type="ECO:0000256" key="3">
    <source>
        <dbReference type="ARBA" id="ARBA00022692"/>
    </source>
</evidence>
<name>A0ABC8ULF4_9AQUA</name>
<evidence type="ECO:0000256" key="6">
    <source>
        <dbReference type="ARBA" id="ARBA00023136"/>
    </source>
</evidence>
<keyword evidence="5 8" id="KW-1133">Transmembrane helix</keyword>
<keyword evidence="10" id="KW-1185">Reference proteome</keyword>
<evidence type="ECO:0000256" key="4">
    <source>
        <dbReference type="ARBA" id="ARBA00022821"/>
    </source>
</evidence>
<comment type="subcellular location">
    <subcellularLocation>
        <location evidence="1">Membrane</location>
        <topology evidence="1">Multi-pass membrane protein</topology>
    </subcellularLocation>
</comment>
<comment type="similarity">
    <text evidence="2">Belongs to the MLO family.</text>
</comment>
<dbReference type="GO" id="GO:0006952">
    <property type="term" value="P:defense response"/>
    <property type="evidence" value="ECO:0007669"/>
    <property type="project" value="UniProtKB-KW"/>
</dbReference>
<reference evidence="9 10" key="1">
    <citation type="submission" date="2024-02" db="EMBL/GenBank/DDBJ databases">
        <authorList>
            <person name="Vignale AGUSTIN F."/>
            <person name="Sosa J E."/>
            <person name="Modenutti C."/>
        </authorList>
    </citation>
    <scope>NUCLEOTIDE SEQUENCE [LARGE SCALE GENOMIC DNA]</scope>
</reference>
<sequence>MEKLGYIIPRLFMGVVVQVLCSYSTLPLYALVTQMGSMFKEGIFNEFTHGLILDWRRGTRTGPSNTIRNEPSRMAKESFESVCIAEQSVVVDEGYSTLMVGFSSPNQTETSSVEFVH</sequence>
<gene>
    <name evidence="9" type="ORF">ILEXP_LOCUS52017</name>
</gene>
<dbReference type="AlphaFoldDB" id="A0ABC8ULF4"/>